<evidence type="ECO:0000313" key="3">
    <source>
        <dbReference type="Proteomes" id="UP000198639"/>
    </source>
</evidence>
<name>A0A1I1UIC7_9BURK</name>
<proteinExistence type="predicted"/>
<evidence type="ECO:0000313" key="2">
    <source>
        <dbReference type="EMBL" id="SFD69358.1"/>
    </source>
</evidence>
<feature type="chain" id="PRO_5011572049" description="SmpA / OmlA family protein" evidence="1">
    <location>
        <begin position="18"/>
        <end position="100"/>
    </location>
</feature>
<keyword evidence="1" id="KW-0732">Signal</keyword>
<dbReference type="OrthoDB" id="8703307at2"/>
<evidence type="ECO:0008006" key="4">
    <source>
        <dbReference type="Google" id="ProtNLM"/>
    </source>
</evidence>
<accession>A0A1I1UIC7</accession>
<gene>
    <name evidence="2" type="ORF">SAMN05216204_13346</name>
</gene>
<evidence type="ECO:0000256" key="1">
    <source>
        <dbReference type="SAM" id="SignalP"/>
    </source>
</evidence>
<dbReference type="EMBL" id="FOLD01000033">
    <property type="protein sequence ID" value="SFD69358.1"/>
    <property type="molecule type" value="Genomic_DNA"/>
</dbReference>
<dbReference type="STRING" id="1164594.SAMN05216204_13346"/>
<dbReference type="Proteomes" id="UP000198639">
    <property type="component" value="Unassembled WGS sequence"/>
</dbReference>
<reference evidence="3" key="1">
    <citation type="submission" date="2016-10" db="EMBL/GenBank/DDBJ databases">
        <authorList>
            <person name="Varghese N."/>
            <person name="Submissions S."/>
        </authorList>
    </citation>
    <scope>NUCLEOTIDE SEQUENCE [LARGE SCALE GENOMIC DNA]</scope>
    <source>
        <strain evidence="3">CGMCC 1.12041</strain>
    </source>
</reference>
<protein>
    <recommendedName>
        <fullName evidence="4">SmpA / OmlA family protein</fullName>
    </recommendedName>
</protein>
<dbReference type="AlphaFoldDB" id="A0A1I1UIC7"/>
<dbReference type="RefSeq" id="WP_091876537.1">
    <property type="nucleotide sequence ID" value="NZ_FOLD01000033.1"/>
</dbReference>
<sequence length="100" mass="10671">MMRFLFMMLLLSGCAGTPAPKGTQAPGERLQQTVVPGSTTKAQLLAAFGPTKHVVFDSGYETWVYQAPASGGRFSEFVVLINPAGLVTKTRTREAALPAQ</sequence>
<keyword evidence="3" id="KW-1185">Reference proteome</keyword>
<organism evidence="2 3">
    <name type="scientific">Massilia yuzhufengensis</name>
    <dbReference type="NCBI Taxonomy" id="1164594"/>
    <lineage>
        <taxon>Bacteria</taxon>
        <taxon>Pseudomonadati</taxon>
        <taxon>Pseudomonadota</taxon>
        <taxon>Betaproteobacteria</taxon>
        <taxon>Burkholderiales</taxon>
        <taxon>Oxalobacteraceae</taxon>
        <taxon>Telluria group</taxon>
        <taxon>Massilia</taxon>
    </lineage>
</organism>
<feature type="signal peptide" evidence="1">
    <location>
        <begin position="1"/>
        <end position="17"/>
    </location>
</feature>